<keyword evidence="20" id="KW-1185">Reference proteome</keyword>
<protein>
    <recommendedName>
        <fullName evidence="13">DNA 3'-5' helicase</fullName>
        <ecNumber evidence="13">5.6.2.4</ecNumber>
    </recommendedName>
</protein>
<dbReference type="Pfam" id="PF13361">
    <property type="entry name" value="UvrD_C"/>
    <property type="match status" value="1"/>
</dbReference>
<proteinExistence type="inferred from homology"/>
<dbReference type="SMART" id="SM00382">
    <property type="entry name" value="AAA"/>
    <property type="match status" value="1"/>
</dbReference>
<feature type="region of interest" description="Disordered" evidence="16">
    <location>
        <begin position="1"/>
        <end position="28"/>
    </location>
</feature>
<evidence type="ECO:0000259" key="18">
    <source>
        <dbReference type="PROSITE" id="PS51217"/>
    </source>
</evidence>
<keyword evidence="3 15" id="KW-0547">Nucleotide-binding</keyword>
<evidence type="ECO:0000256" key="14">
    <source>
        <dbReference type="ARBA" id="ARBA00048988"/>
    </source>
</evidence>
<evidence type="ECO:0000256" key="10">
    <source>
        <dbReference type="ARBA" id="ARBA00023204"/>
    </source>
</evidence>
<accession>A0ABU1FQC7</accession>
<evidence type="ECO:0000256" key="7">
    <source>
        <dbReference type="ARBA" id="ARBA00022839"/>
    </source>
</evidence>
<dbReference type="InterPro" id="IPR000212">
    <property type="entry name" value="DNA_helicase_UvrD/REP"/>
</dbReference>
<feature type="region of interest" description="Disordered" evidence="16">
    <location>
        <begin position="1118"/>
        <end position="1151"/>
    </location>
</feature>
<dbReference type="SUPFAM" id="SSF52540">
    <property type="entry name" value="P-loop containing nucleoside triphosphate hydrolases"/>
    <property type="match status" value="1"/>
</dbReference>
<dbReference type="InterPro" id="IPR027417">
    <property type="entry name" value="P-loop_NTPase"/>
</dbReference>
<keyword evidence="7" id="KW-0269">Exonuclease</keyword>
<evidence type="ECO:0000256" key="13">
    <source>
        <dbReference type="ARBA" id="ARBA00034808"/>
    </source>
</evidence>
<gene>
    <name evidence="19" type="ORF">RH857_01640</name>
</gene>
<evidence type="ECO:0000256" key="15">
    <source>
        <dbReference type="PROSITE-ProRule" id="PRU00560"/>
    </source>
</evidence>
<evidence type="ECO:0000256" key="5">
    <source>
        <dbReference type="ARBA" id="ARBA00022801"/>
    </source>
</evidence>
<evidence type="ECO:0000256" key="12">
    <source>
        <dbReference type="ARBA" id="ARBA00034617"/>
    </source>
</evidence>
<keyword evidence="10" id="KW-0234">DNA repair</keyword>
<feature type="binding site" evidence="15">
    <location>
        <begin position="49"/>
        <end position="56"/>
    </location>
    <ligand>
        <name>ATP</name>
        <dbReference type="ChEBI" id="CHEBI:30616"/>
    </ligand>
</feature>
<keyword evidence="6 15" id="KW-0347">Helicase</keyword>
<dbReference type="Gene3D" id="1.10.10.160">
    <property type="match status" value="1"/>
</dbReference>
<keyword evidence="8 15" id="KW-0067">ATP-binding</keyword>
<keyword evidence="9" id="KW-0238">DNA-binding</keyword>
<evidence type="ECO:0000313" key="20">
    <source>
        <dbReference type="Proteomes" id="UP001260872"/>
    </source>
</evidence>
<dbReference type="Gene3D" id="3.90.320.10">
    <property type="match status" value="1"/>
</dbReference>
<dbReference type="InterPro" id="IPR003593">
    <property type="entry name" value="AAA+_ATPase"/>
</dbReference>
<dbReference type="InterPro" id="IPR014016">
    <property type="entry name" value="UvrD-like_ATP-bd"/>
</dbReference>
<keyword evidence="2" id="KW-0540">Nuclease</keyword>
<evidence type="ECO:0000256" key="16">
    <source>
        <dbReference type="SAM" id="MobiDB-lite"/>
    </source>
</evidence>
<dbReference type="Proteomes" id="UP001260872">
    <property type="component" value="Unassembled WGS sequence"/>
</dbReference>
<dbReference type="InterPro" id="IPR013986">
    <property type="entry name" value="DExx_box_DNA_helicase_dom_sf"/>
</dbReference>
<evidence type="ECO:0000256" key="8">
    <source>
        <dbReference type="ARBA" id="ARBA00022840"/>
    </source>
</evidence>
<dbReference type="InterPro" id="IPR014017">
    <property type="entry name" value="DNA_helicase_UvrD-like_C"/>
</dbReference>
<keyword evidence="11" id="KW-0413">Isomerase</keyword>
<name>A0ABU1FQC7_9MICC</name>
<dbReference type="Gene3D" id="3.40.50.300">
    <property type="entry name" value="P-loop containing nucleotide triphosphate hydrolases"/>
    <property type="match status" value="2"/>
</dbReference>
<evidence type="ECO:0000256" key="4">
    <source>
        <dbReference type="ARBA" id="ARBA00022763"/>
    </source>
</evidence>
<comment type="catalytic activity">
    <reaction evidence="14">
        <text>ATP + H2O = ADP + phosphate + H(+)</text>
        <dbReference type="Rhea" id="RHEA:13065"/>
        <dbReference type="ChEBI" id="CHEBI:15377"/>
        <dbReference type="ChEBI" id="CHEBI:15378"/>
        <dbReference type="ChEBI" id="CHEBI:30616"/>
        <dbReference type="ChEBI" id="CHEBI:43474"/>
        <dbReference type="ChEBI" id="CHEBI:456216"/>
        <dbReference type="EC" id="5.6.2.4"/>
    </reaction>
</comment>
<evidence type="ECO:0000259" key="17">
    <source>
        <dbReference type="PROSITE" id="PS51198"/>
    </source>
</evidence>
<dbReference type="PANTHER" id="PTHR11070">
    <property type="entry name" value="UVRD / RECB / PCRA DNA HELICASE FAMILY MEMBER"/>
    <property type="match status" value="1"/>
</dbReference>
<dbReference type="EC" id="5.6.2.4" evidence="13"/>
<comment type="caution">
    <text evidence="19">The sequence shown here is derived from an EMBL/GenBank/DDBJ whole genome shotgun (WGS) entry which is preliminary data.</text>
</comment>
<dbReference type="EMBL" id="JAVKGT010000003">
    <property type="protein sequence ID" value="MDR5710844.1"/>
    <property type="molecule type" value="Genomic_DNA"/>
</dbReference>
<feature type="compositionally biased region" description="Basic and acidic residues" evidence="16">
    <location>
        <begin position="1141"/>
        <end position="1151"/>
    </location>
</feature>
<sequence length="1151" mass="124763">MSPEAGRNTEPELSAAAQSSAAEWNPEQQEVLDRLNTAQTGHGPLLVYGAPGTGKTALAEELALRFLAAGHDARRLLVLSPTRTSAARLRERIESRWAAESSEAALSDQPSRSFASYAFWLLGEARRRRVLTFASRTPRLLSGAEQDRIIRDILAEMDAADAEHWPGSLAEAATTDGFRKEIRELIDRASEHGLTPDALDDLGRQHWKPEWQAGAEVYRRYRERLDSPPFEDAFDPAGLIDAACALLENHPDLLAAERERLRLLVVDDLQEAGASTFRLLRLIGAGQQAVAFANPDAAVQGFRGARPDRLRTWTAQQRPAAPGSMQPDPEAGLPGGAAETAVLRTSYRLSSEIAEVYTRTVQRIGAVGPPALRRPALSEQAEQGPAESAGARAEAVTAGSGYVAEQAVVAELLERYDAAGVPFAEMAVIARNGAAAHQLGQVLRAHGIPVVQPMSEFVLKREPAVAPLLHILELVTADTVHPLREVPAPDGDDSSHRQSFQVPLEDLIDLLGSRYGDTDPLKQRRLRQLLRQAERRLSARQNLESRGSGGAAAPALAVRDSDELLLEAGNNPDAPVLREVAENFPGIAYGLARIGRMVRAARAVVEDNPQGAGPEEVLWAAWEAAAVSERWAEATRGTGWDAERADRDLDAVLALFHAAERFADQNPRALAASFADHMNRLELPMDTLAEGAAPEDAVHILTPATAAGREFDTVILTGLQEGTWPNLKPRGQLLSTTALVDVVEHGGLDAQGTPEASSALVKRLHVLQDEYRLFAAAVSRARSRLFAVAVEAQEEQPSMFLDLITSAGHRPPVNQLAPEPITGPALVAQLRRHLETTGEDPAEAAGRDAAAQALAVLAEHRIAGADPRQWWGLQPLSTEEPILDVEEPVRVSPSSVGGAVADPLGWFTAEAGGTQPTDFSRMLGTLIHEVAEHHPTETEPDVLTEALERRWHSLGLEPGWQAEAEWARAQDMLRQLTDYHREANALRELVHVELKAAAETTLSLSSGERRVILSGMIDRIEKTPDGTLWVIDLKTGRHAASAKETARHAQLGTYQLLLAHAELPEALRAPLERAALLYVGVNKNPTTREQEAAPLENPHAWPHRLLHSAAEVMTGSSFDVRRNPGQSWGGPGVATNPLSPLRDENKQVTQP</sequence>
<keyword evidence="4" id="KW-0227">DNA damage</keyword>
<evidence type="ECO:0000256" key="11">
    <source>
        <dbReference type="ARBA" id="ARBA00023235"/>
    </source>
</evidence>
<evidence type="ECO:0000256" key="6">
    <source>
        <dbReference type="ARBA" id="ARBA00022806"/>
    </source>
</evidence>
<dbReference type="InterPro" id="IPR038726">
    <property type="entry name" value="PDDEXK_AddAB-type"/>
</dbReference>
<comment type="catalytic activity">
    <reaction evidence="12">
        <text>Couples ATP hydrolysis with the unwinding of duplex DNA by translocating in the 3'-5' direction.</text>
        <dbReference type="EC" id="5.6.2.4"/>
    </reaction>
</comment>
<dbReference type="PROSITE" id="PS51217">
    <property type="entry name" value="UVRD_HELICASE_CTER"/>
    <property type="match status" value="1"/>
</dbReference>
<evidence type="ECO:0000256" key="3">
    <source>
        <dbReference type="ARBA" id="ARBA00022741"/>
    </source>
</evidence>
<evidence type="ECO:0000256" key="2">
    <source>
        <dbReference type="ARBA" id="ARBA00022722"/>
    </source>
</evidence>
<reference evidence="20" key="1">
    <citation type="submission" date="2023-07" db="EMBL/GenBank/DDBJ databases">
        <title>Description of three actinobacteria isolated from air of manufacturing shop in a pharmaceutical factory.</title>
        <authorList>
            <person name="Zhang D.-F."/>
        </authorList>
    </citation>
    <scope>NUCLEOTIDE SEQUENCE [LARGE SCALE GENOMIC DNA]</scope>
    <source>
        <strain evidence="20">CCTCC AB 207010</strain>
    </source>
</reference>
<evidence type="ECO:0000256" key="9">
    <source>
        <dbReference type="ARBA" id="ARBA00023125"/>
    </source>
</evidence>
<evidence type="ECO:0000313" key="19">
    <source>
        <dbReference type="EMBL" id="MDR5710844.1"/>
    </source>
</evidence>
<dbReference type="Pfam" id="PF00580">
    <property type="entry name" value="UvrD-helicase"/>
    <property type="match status" value="1"/>
</dbReference>
<dbReference type="PROSITE" id="PS51198">
    <property type="entry name" value="UVRD_HELICASE_ATP_BIND"/>
    <property type="match status" value="1"/>
</dbReference>
<feature type="domain" description="UvrD-like helicase ATP-binding" evidence="17">
    <location>
        <begin position="28"/>
        <end position="350"/>
    </location>
</feature>
<dbReference type="Pfam" id="PF12705">
    <property type="entry name" value="PDDEXK_1"/>
    <property type="match status" value="1"/>
</dbReference>
<evidence type="ECO:0000256" key="1">
    <source>
        <dbReference type="ARBA" id="ARBA00009922"/>
    </source>
</evidence>
<dbReference type="RefSeq" id="WP_310536238.1">
    <property type="nucleotide sequence ID" value="NZ_BAAAOC010000018.1"/>
</dbReference>
<dbReference type="InterPro" id="IPR011604">
    <property type="entry name" value="PDDEXK-like_dom_sf"/>
</dbReference>
<dbReference type="PANTHER" id="PTHR11070:SF59">
    <property type="entry name" value="DNA 3'-5' HELICASE"/>
    <property type="match status" value="1"/>
</dbReference>
<organism evidence="19 20">
    <name type="scientific">Nesterenkonia flava</name>
    <dbReference type="NCBI Taxonomy" id="469799"/>
    <lineage>
        <taxon>Bacteria</taxon>
        <taxon>Bacillati</taxon>
        <taxon>Actinomycetota</taxon>
        <taxon>Actinomycetes</taxon>
        <taxon>Micrococcales</taxon>
        <taxon>Micrococcaceae</taxon>
        <taxon>Nesterenkonia</taxon>
    </lineage>
</organism>
<keyword evidence="5 15" id="KW-0378">Hydrolase</keyword>
<comment type="similarity">
    <text evidence="1">Belongs to the helicase family. UvrD subfamily.</text>
</comment>
<feature type="domain" description="UvrD-like helicase C-terminal" evidence="18">
    <location>
        <begin position="362"/>
        <end position="708"/>
    </location>
</feature>